<accession>J7M4R2</accession>
<feature type="region of interest" description="Disordered" evidence="1">
    <location>
        <begin position="251"/>
        <end position="278"/>
    </location>
</feature>
<evidence type="ECO:0000256" key="1">
    <source>
        <dbReference type="SAM" id="MobiDB-lite"/>
    </source>
</evidence>
<dbReference type="AlphaFoldDB" id="J7M4R2"/>
<evidence type="ECO:0000313" key="3">
    <source>
        <dbReference type="Proteomes" id="UP000003786"/>
    </source>
</evidence>
<dbReference type="KEGG" id="tot:TOT_040000797"/>
<sequence>MFPLIRAVIIYNVVNNIVNALNPTEISTSGGDVDSISNFRSNQVEFSIPEIDPKSSRTIKHEFLFKTDHKSESWEINPNYDLKKSGTNYSINFKDHVKCAEVECRKCQTIWRSKANPHSSSNSNKDLSNLDFYSNDSDLISHDFIIKTEDNKIPSNENDYNYDMKKFGTTYALNFKNDVECVEVKYCTISTIWKKDPDVYWKRSPRSISYNTKNERTFVRFYGDNFNENSTDQSDVFESAPFPDYELSNYTAESSNNYSPTSQLTSEDQNSLNSGTPETCVSPDICNAPDQNELDSSIQTLSTPSLWPISAPRKGTALSAGYTQVNWVMP</sequence>
<organism evidence="2 3">
    <name type="scientific">Theileria orientalis strain Shintoku</name>
    <dbReference type="NCBI Taxonomy" id="869250"/>
    <lineage>
        <taxon>Eukaryota</taxon>
        <taxon>Sar</taxon>
        <taxon>Alveolata</taxon>
        <taxon>Apicomplexa</taxon>
        <taxon>Aconoidasida</taxon>
        <taxon>Piroplasmida</taxon>
        <taxon>Theileriidae</taxon>
        <taxon>Theileria</taxon>
    </lineage>
</organism>
<dbReference type="VEuPathDB" id="PiroplasmaDB:TOT_040000797"/>
<protein>
    <submittedName>
        <fullName evidence="2">Uncharacterized protein</fullName>
    </submittedName>
</protein>
<dbReference type="Proteomes" id="UP000003786">
    <property type="component" value="Chromosome 4"/>
</dbReference>
<gene>
    <name evidence="2" type="ORF">TOT_040000797</name>
</gene>
<dbReference type="EMBL" id="AP011949">
    <property type="protein sequence ID" value="BAM42430.1"/>
    <property type="molecule type" value="Genomic_DNA"/>
</dbReference>
<dbReference type="GeneID" id="20716839"/>
<keyword evidence="3" id="KW-1185">Reference proteome</keyword>
<name>J7M4R2_THEOR</name>
<dbReference type="RefSeq" id="XP_009692731.1">
    <property type="nucleotide sequence ID" value="XM_009694436.1"/>
</dbReference>
<reference evidence="2 3" key="1">
    <citation type="journal article" date="2012" name="MBio">
        <title>Comparative genome analysis of three eukaryotic parasites with differing abilities to transform leukocytes reveals key mediators of Theileria-induced leukocyte transformation.</title>
        <authorList>
            <person name="Hayashida K."/>
            <person name="Hara Y."/>
            <person name="Abe T."/>
            <person name="Yamasaki C."/>
            <person name="Toyoda A."/>
            <person name="Kosuge T."/>
            <person name="Suzuki Y."/>
            <person name="Sato Y."/>
            <person name="Kawashima S."/>
            <person name="Katayama T."/>
            <person name="Wakaguri H."/>
            <person name="Inoue N."/>
            <person name="Homma K."/>
            <person name="Tada-Umezaki M."/>
            <person name="Yagi Y."/>
            <person name="Fujii Y."/>
            <person name="Habara T."/>
            <person name="Kanehisa M."/>
            <person name="Watanabe H."/>
            <person name="Ito K."/>
            <person name="Gojobori T."/>
            <person name="Sugawara H."/>
            <person name="Imanishi T."/>
            <person name="Weir W."/>
            <person name="Gardner M."/>
            <person name="Pain A."/>
            <person name="Shiels B."/>
            <person name="Hattori M."/>
            <person name="Nene V."/>
            <person name="Sugimoto C."/>
        </authorList>
    </citation>
    <scope>NUCLEOTIDE SEQUENCE [LARGE SCALE GENOMIC DNA]</scope>
    <source>
        <strain evidence="2 3">Shintoku</strain>
    </source>
</reference>
<evidence type="ECO:0000313" key="2">
    <source>
        <dbReference type="EMBL" id="BAM42430.1"/>
    </source>
</evidence>
<proteinExistence type="predicted"/>